<keyword evidence="3" id="KW-1185">Reference proteome</keyword>
<dbReference type="RefSeq" id="XP_004223444.1">
    <property type="nucleotide sequence ID" value="XM_004223396.1"/>
</dbReference>
<dbReference type="InterPro" id="IPR004360">
    <property type="entry name" value="Glyas_Fos-R_dOase_dom"/>
</dbReference>
<dbReference type="PROSITE" id="PS51819">
    <property type="entry name" value="VOC"/>
    <property type="match status" value="2"/>
</dbReference>
<dbReference type="EMBL" id="DF157103">
    <property type="protein sequence ID" value="GAB67497.1"/>
    <property type="molecule type" value="Genomic_DNA"/>
</dbReference>
<dbReference type="OMA" id="DEDKLHM"/>
<dbReference type="PANTHER" id="PTHR46036:SF5">
    <property type="entry name" value="LACTOYLGLUTATHIONE LYASE"/>
    <property type="match status" value="1"/>
</dbReference>
<evidence type="ECO:0000313" key="3">
    <source>
        <dbReference type="Proteomes" id="UP000006319"/>
    </source>
</evidence>
<reference evidence="2 3" key="1">
    <citation type="journal article" date="2012" name="Nat. Genet.">
        <title>Plasmodium cynomolgi genome sequences provide insight into Plasmodium vivax and the monkey malaria clade.</title>
        <authorList>
            <person name="Tachibana S."/>
            <person name="Sullivan S.A."/>
            <person name="Kawai S."/>
            <person name="Nakamura S."/>
            <person name="Kim H.R."/>
            <person name="Goto N."/>
            <person name="Arisue N."/>
            <person name="Palacpac N.M.Q."/>
            <person name="Honma H."/>
            <person name="Yagi M."/>
            <person name="Tougan T."/>
            <person name="Katakai Y."/>
            <person name="Kaneko O."/>
            <person name="Mita T."/>
            <person name="Kita K."/>
            <person name="Yasutomi Y."/>
            <person name="Sutton P.L."/>
            <person name="Shakhbatyan R."/>
            <person name="Horii T."/>
            <person name="Yasunaga T."/>
            <person name="Barnwell J.W."/>
            <person name="Escalante A.A."/>
            <person name="Carlton J.M."/>
            <person name="Tanabe K."/>
        </authorList>
    </citation>
    <scope>NUCLEOTIDE SEQUENCE [LARGE SCALE GENOMIC DNA]</scope>
    <source>
        <strain evidence="2 3">B</strain>
    </source>
</reference>
<dbReference type="InterPro" id="IPR037523">
    <property type="entry name" value="VOC_core"/>
</dbReference>
<evidence type="ECO:0000259" key="1">
    <source>
        <dbReference type="PROSITE" id="PS51819"/>
    </source>
</evidence>
<accession>K6VE34</accession>
<dbReference type="PhylomeDB" id="K6VE34"/>
<dbReference type="KEGG" id="pcy:PCYB_115170"/>
<evidence type="ECO:0000313" key="2">
    <source>
        <dbReference type="EMBL" id="GAB67497.1"/>
    </source>
</evidence>
<dbReference type="Pfam" id="PF00903">
    <property type="entry name" value="Glyoxalase"/>
    <property type="match status" value="2"/>
</dbReference>
<dbReference type="AlphaFoldDB" id="K6VE34"/>
<organism evidence="2 3">
    <name type="scientific">Plasmodium cynomolgi (strain B)</name>
    <dbReference type="NCBI Taxonomy" id="1120755"/>
    <lineage>
        <taxon>Eukaryota</taxon>
        <taxon>Sar</taxon>
        <taxon>Alveolata</taxon>
        <taxon>Apicomplexa</taxon>
        <taxon>Aconoidasida</taxon>
        <taxon>Haemosporida</taxon>
        <taxon>Plasmodiidae</taxon>
        <taxon>Plasmodium</taxon>
        <taxon>Plasmodium (Plasmodium)</taxon>
    </lineage>
</organism>
<protein>
    <submittedName>
        <fullName evidence="2">Glyoxalase I</fullName>
    </submittedName>
</protein>
<proteinExistence type="predicted"/>
<name>K6VE34_PLACD</name>
<dbReference type="PANTHER" id="PTHR46036">
    <property type="entry name" value="LACTOYLGLUTATHIONE LYASE"/>
    <property type="match status" value="1"/>
</dbReference>
<sequence length="329" mass="37243">MAKVALMKRALLWSALLCFNGYYFLKLPRSSSYSFLTSSNIVGKKVKNPEEPNRSKRLKCRVEGIEYTVRNVDQSIEFYKNVLGFQVREKGDDFVKMALGPEEAYIKLVQKGEQQDITIGEHCFLGLGVNMEEFQISKTKIYGGNVEDGIDKRPITACILPDEDVGGESFCTGAIHAQIRRFSTNCFVTDPDGYGIEVVLQGKGSKLDRIRFFTTSTKDSQKFYSDILGMELIRIQSHLEEISYPWSVYGGMSYFFSSGRNATVLQMAYAYDEDKLHMGNSLGNLILSFNDLAPVEKRLRENGIQLEESHNGWVVKDLDGYSVRLKSDK</sequence>
<dbReference type="SUPFAM" id="SSF54593">
    <property type="entry name" value="Glyoxalase/Bleomycin resistance protein/Dihydroxybiphenyl dioxygenase"/>
    <property type="match status" value="2"/>
</dbReference>
<dbReference type="Proteomes" id="UP000006319">
    <property type="component" value="Chromosome 11"/>
</dbReference>
<dbReference type="GeneID" id="14693866"/>
<dbReference type="eggNOG" id="ENOG502QXAG">
    <property type="taxonomic scope" value="Eukaryota"/>
</dbReference>
<dbReference type="OrthoDB" id="16820at2759"/>
<dbReference type="InterPro" id="IPR029068">
    <property type="entry name" value="Glyas_Bleomycin-R_OHBP_Dase"/>
</dbReference>
<dbReference type="GO" id="GO:0019243">
    <property type="term" value="P:methylglyoxal catabolic process to D-lactate via S-lactoyl-glutathione"/>
    <property type="evidence" value="ECO:0007669"/>
    <property type="project" value="TreeGrafter"/>
</dbReference>
<dbReference type="GO" id="GO:0005737">
    <property type="term" value="C:cytoplasm"/>
    <property type="evidence" value="ECO:0007669"/>
    <property type="project" value="TreeGrafter"/>
</dbReference>
<feature type="domain" description="VOC" evidence="1">
    <location>
        <begin position="206"/>
        <end position="329"/>
    </location>
</feature>
<gene>
    <name evidence="2" type="ORF">PCYB_115170</name>
</gene>
<dbReference type="VEuPathDB" id="PlasmoDB:PCYB_115170"/>
<feature type="domain" description="VOC" evidence="1">
    <location>
        <begin position="61"/>
        <end position="201"/>
    </location>
</feature>
<dbReference type="GO" id="GO:0004462">
    <property type="term" value="F:lactoylglutathione lyase activity"/>
    <property type="evidence" value="ECO:0007669"/>
    <property type="project" value="TreeGrafter"/>
</dbReference>
<dbReference type="Gene3D" id="3.10.180.10">
    <property type="entry name" value="2,3-Dihydroxybiphenyl 1,2-Dioxygenase, domain 1"/>
    <property type="match status" value="2"/>
</dbReference>